<reference evidence="2" key="1">
    <citation type="submission" date="2020-04" db="EMBL/GenBank/DDBJ databases">
        <authorList>
            <person name="Alioto T."/>
            <person name="Alioto T."/>
            <person name="Gomez Garrido J."/>
        </authorList>
    </citation>
    <scope>NUCLEOTIDE SEQUENCE</scope>
    <source>
        <strain evidence="2">A484AB</strain>
    </source>
</reference>
<accession>A0A6S7JX83</accession>
<dbReference type="OrthoDB" id="1100386at2759"/>
<evidence type="ECO:0000256" key="1">
    <source>
        <dbReference type="SAM" id="MobiDB-lite"/>
    </source>
</evidence>
<feature type="compositionally biased region" description="Basic and acidic residues" evidence="1">
    <location>
        <begin position="50"/>
        <end position="60"/>
    </location>
</feature>
<feature type="compositionally biased region" description="Polar residues" evidence="1">
    <location>
        <begin position="8"/>
        <end position="49"/>
    </location>
</feature>
<dbReference type="EMBL" id="CACRXK020023177">
    <property type="protein sequence ID" value="CAB4037516.1"/>
    <property type="molecule type" value="Genomic_DNA"/>
</dbReference>
<evidence type="ECO:0000313" key="3">
    <source>
        <dbReference type="Proteomes" id="UP001152795"/>
    </source>
</evidence>
<dbReference type="Proteomes" id="UP001152795">
    <property type="component" value="Unassembled WGS sequence"/>
</dbReference>
<sequence>SVLKEKQPNTNSQQQIAQISSKNIETPKSSEESYIQKQPNTQKPRPTTKSSHESLGDERNVVGIGGHVMNSGDSAGHVRITDVDNSTGSFGTKL</sequence>
<feature type="compositionally biased region" description="Polar residues" evidence="1">
    <location>
        <begin position="83"/>
        <end position="94"/>
    </location>
</feature>
<keyword evidence="3" id="KW-1185">Reference proteome</keyword>
<comment type="caution">
    <text evidence="2">The sequence shown here is derived from an EMBL/GenBank/DDBJ whole genome shotgun (WGS) entry which is preliminary data.</text>
</comment>
<feature type="region of interest" description="Disordered" evidence="1">
    <location>
        <begin position="1"/>
        <end position="94"/>
    </location>
</feature>
<dbReference type="AlphaFoldDB" id="A0A6S7JX83"/>
<feature type="non-terminal residue" evidence="2">
    <location>
        <position position="1"/>
    </location>
</feature>
<protein>
    <submittedName>
        <fullName evidence="2">Uncharacterized protein</fullName>
    </submittedName>
</protein>
<name>A0A6S7JX83_PARCT</name>
<gene>
    <name evidence="2" type="ORF">PACLA_8A018054</name>
</gene>
<proteinExistence type="predicted"/>
<organism evidence="2 3">
    <name type="scientific">Paramuricea clavata</name>
    <name type="common">Red gorgonian</name>
    <name type="synonym">Violescent sea-whip</name>
    <dbReference type="NCBI Taxonomy" id="317549"/>
    <lineage>
        <taxon>Eukaryota</taxon>
        <taxon>Metazoa</taxon>
        <taxon>Cnidaria</taxon>
        <taxon>Anthozoa</taxon>
        <taxon>Octocorallia</taxon>
        <taxon>Malacalcyonacea</taxon>
        <taxon>Plexauridae</taxon>
        <taxon>Paramuricea</taxon>
    </lineage>
</organism>
<evidence type="ECO:0000313" key="2">
    <source>
        <dbReference type="EMBL" id="CAB4037516.1"/>
    </source>
</evidence>